<evidence type="ECO:0000313" key="2">
    <source>
        <dbReference type="Proteomes" id="UP001497535"/>
    </source>
</evidence>
<name>A0ACB0YFS4_MELEN</name>
<evidence type="ECO:0000313" key="1">
    <source>
        <dbReference type="EMBL" id="CAK5044959.1"/>
    </source>
</evidence>
<accession>A0ACB0YFS4</accession>
<gene>
    <name evidence="1" type="ORF">MENTE1834_LOCUS11623</name>
</gene>
<dbReference type="Proteomes" id="UP001497535">
    <property type="component" value="Unassembled WGS sequence"/>
</dbReference>
<sequence length="54" mass="6211">MKVGIFYSCCAIFFLMTGSTTKNISIFGKEKSLFFLLPSFSSYQHQPFQLNKSF</sequence>
<organism evidence="1 2">
    <name type="scientific">Meloidogyne enterolobii</name>
    <name type="common">Root-knot nematode worm</name>
    <name type="synonym">Meloidogyne mayaguensis</name>
    <dbReference type="NCBI Taxonomy" id="390850"/>
    <lineage>
        <taxon>Eukaryota</taxon>
        <taxon>Metazoa</taxon>
        <taxon>Ecdysozoa</taxon>
        <taxon>Nematoda</taxon>
        <taxon>Chromadorea</taxon>
        <taxon>Rhabditida</taxon>
        <taxon>Tylenchina</taxon>
        <taxon>Tylenchomorpha</taxon>
        <taxon>Tylenchoidea</taxon>
        <taxon>Meloidogynidae</taxon>
        <taxon>Meloidogyninae</taxon>
        <taxon>Meloidogyne</taxon>
    </lineage>
</organism>
<dbReference type="EMBL" id="CAVMJV010000011">
    <property type="protein sequence ID" value="CAK5044959.1"/>
    <property type="molecule type" value="Genomic_DNA"/>
</dbReference>
<keyword evidence="2" id="KW-1185">Reference proteome</keyword>
<proteinExistence type="predicted"/>
<comment type="caution">
    <text evidence="1">The sequence shown here is derived from an EMBL/GenBank/DDBJ whole genome shotgun (WGS) entry which is preliminary data.</text>
</comment>
<protein>
    <submittedName>
        <fullName evidence="1">Uncharacterized protein</fullName>
    </submittedName>
</protein>
<reference evidence="1" key="1">
    <citation type="submission" date="2023-11" db="EMBL/GenBank/DDBJ databases">
        <authorList>
            <person name="Poullet M."/>
        </authorList>
    </citation>
    <scope>NUCLEOTIDE SEQUENCE</scope>
    <source>
        <strain evidence="1">E1834</strain>
    </source>
</reference>